<reference evidence="2" key="1">
    <citation type="submission" date="2015-11" db="EMBL/GenBank/DDBJ databases">
        <authorList>
            <person name="Anvar S.Y."/>
        </authorList>
    </citation>
    <scope>NUCLEOTIDE SEQUENCE [LARGE SCALE GENOMIC DNA]</scope>
</reference>
<organism evidence="1 2">
    <name type="scientific">Helicobacter typhlonius</name>
    <dbReference type="NCBI Taxonomy" id="76936"/>
    <lineage>
        <taxon>Bacteria</taxon>
        <taxon>Pseudomonadati</taxon>
        <taxon>Campylobacterota</taxon>
        <taxon>Epsilonproteobacteria</taxon>
        <taxon>Campylobacterales</taxon>
        <taxon>Helicobacteraceae</taxon>
        <taxon>Helicobacter</taxon>
    </lineage>
</organism>
<dbReference type="RefSeq" id="WP_034342461.1">
    <property type="nucleotide sequence ID" value="NZ_CAOMJD010000030.1"/>
</dbReference>
<protein>
    <submittedName>
        <fullName evidence="1">COG2833: uncharacterized protein</fullName>
    </submittedName>
</protein>
<dbReference type="Pfam" id="PF04305">
    <property type="entry name" value="DUF455"/>
    <property type="match status" value="1"/>
</dbReference>
<sequence length="314" mass="36113">MFFDMLFDALNATTPEQKRARLNAFATRYKDTLESVSVLEFANILESSHILKHHTAHSHSSTKSAKELDSHILESSLESFAFLNDTNAPIYPLQSPSYAGFCTITHPTKIRRPKHIKSEQSLAKVLHSIVHIEYSAIDLALDAMYRFRGLPPSYYYDWLMVALEEELHFRLLRECLNGLGYEYGDFAVHSQLFDAQKATLRVDERMALLHRGLEANGLDANPFVVRKVREFEHTLTEKLLESLDIILHDEISHVKKGDKWWRYTSDSSSAQDFATLLRRFKQLGAMPRMMNIQARLQAGYTLDELKALQNILPQ</sequence>
<dbReference type="PANTHER" id="PTHR42782:SF4">
    <property type="entry name" value="DUF455 DOMAIN-CONTAINING PROTEIN"/>
    <property type="match status" value="1"/>
</dbReference>
<gene>
    <name evidence="1" type="ORF">BN2458_PEG0686</name>
</gene>
<evidence type="ECO:0000313" key="1">
    <source>
        <dbReference type="EMBL" id="CUU39572.1"/>
    </source>
</evidence>
<dbReference type="InterPro" id="IPR009078">
    <property type="entry name" value="Ferritin-like_SF"/>
</dbReference>
<dbReference type="GeneID" id="78150968"/>
<dbReference type="SUPFAM" id="SSF47240">
    <property type="entry name" value="Ferritin-like"/>
    <property type="match status" value="1"/>
</dbReference>
<accession>A0A099UGW5</accession>
<dbReference type="KEGG" id="hty:BN2458_PEG0686"/>
<dbReference type="PANTHER" id="PTHR42782">
    <property type="entry name" value="SI:CH73-314G15.3"/>
    <property type="match status" value="1"/>
</dbReference>
<dbReference type="CDD" id="cd00657">
    <property type="entry name" value="Ferritin_like"/>
    <property type="match status" value="1"/>
</dbReference>
<evidence type="ECO:0000313" key="2">
    <source>
        <dbReference type="Proteomes" id="UP000064525"/>
    </source>
</evidence>
<dbReference type="PATRIC" id="fig|76936.10.peg.671"/>
<dbReference type="AlphaFoldDB" id="A0A099UGW5"/>
<dbReference type="InterPro" id="IPR007402">
    <property type="entry name" value="DUF455"/>
</dbReference>
<dbReference type="Proteomes" id="UP000064525">
    <property type="component" value="Chromosome I"/>
</dbReference>
<name>A0A099UGW5_9HELI</name>
<dbReference type="EMBL" id="LN907858">
    <property type="protein sequence ID" value="CUU39572.1"/>
    <property type="molecule type" value="Genomic_DNA"/>
</dbReference>
<proteinExistence type="predicted"/>